<comment type="caution">
    <text evidence="4">The sequence shown here is derived from an EMBL/GenBank/DDBJ whole genome shotgun (WGS) entry which is preliminary data.</text>
</comment>
<proteinExistence type="predicted"/>
<dbReference type="GO" id="GO:0009103">
    <property type="term" value="P:lipopolysaccharide biosynthetic process"/>
    <property type="evidence" value="ECO:0007669"/>
    <property type="project" value="TreeGrafter"/>
</dbReference>
<dbReference type="PANTHER" id="PTHR46401">
    <property type="entry name" value="GLYCOSYLTRANSFERASE WBBK-RELATED"/>
    <property type="match status" value="1"/>
</dbReference>
<dbReference type="InterPro" id="IPR001296">
    <property type="entry name" value="Glyco_trans_1"/>
</dbReference>
<evidence type="ECO:0000259" key="3">
    <source>
        <dbReference type="Pfam" id="PF13439"/>
    </source>
</evidence>
<evidence type="ECO:0000313" key="4">
    <source>
        <dbReference type="EMBL" id="GGG98294.1"/>
    </source>
</evidence>
<evidence type="ECO:0000256" key="1">
    <source>
        <dbReference type="ARBA" id="ARBA00022679"/>
    </source>
</evidence>
<evidence type="ECO:0000313" key="5">
    <source>
        <dbReference type="Proteomes" id="UP000660862"/>
    </source>
</evidence>
<sequence>MGKAGKQIGIEVQRLFRPKKHGMEVVALELIRELQTVDSKHEYTIFVKKDVDRCIEESAHVRVCELASLPYPIWEQMLLPKTIRNAQLDILHATCNTAALLPSVPLVLTLHDIIYLEKLDMAGTWYQNFGNIYRRWVVPSAVRKAKAIITVSEFEKKVMLDRLQIPEDKIKVIHNAVNSRFNNYYLDDEVEKFRKSLGLPDKFTLFLGNTAPKKNTKNTIDAYIKYIVNATAPLPMVILDYSREMVLEQLQQSGYAKLVNHFIFPGYILPDQMPLMYNSATLFIYPSLRESFGLPILEAMACGIPVITSNTSSMPEVAGPAALLIDPLDVTDMAGAIGQVLSNEEQRTGMIIKGLKRAEAFTWRNAAIKLLNVYESL</sequence>
<dbReference type="PANTHER" id="PTHR46401:SF2">
    <property type="entry name" value="GLYCOSYLTRANSFERASE WBBK-RELATED"/>
    <property type="match status" value="1"/>
</dbReference>
<dbReference type="EMBL" id="BMER01000004">
    <property type="protein sequence ID" value="GGG98294.1"/>
    <property type="molecule type" value="Genomic_DNA"/>
</dbReference>
<dbReference type="RefSeq" id="WP_188507599.1">
    <property type="nucleotide sequence ID" value="NZ_BMER01000004.1"/>
</dbReference>
<dbReference type="GO" id="GO:0016757">
    <property type="term" value="F:glycosyltransferase activity"/>
    <property type="evidence" value="ECO:0007669"/>
    <property type="project" value="InterPro"/>
</dbReference>
<accession>A0A917I002</accession>
<dbReference type="Gene3D" id="3.40.50.2000">
    <property type="entry name" value="Glycogen Phosphorylase B"/>
    <property type="match status" value="2"/>
</dbReference>
<keyword evidence="1 4" id="KW-0808">Transferase</keyword>
<dbReference type="Pfam" id="PF00534">
    <property type="entry name" value="Glycos_transf_1"/>
    <property type="match status" value="1"/>
</dbReference>
<name>A0A917I002_9SPHI</name>
<dbReference type="Pfam" id="PF13439">
    <property type="entry name" value="Glyco_transf_4"/>
    <property type="match status" value="1"/>
</dbReference>
<reference evidence="4" key="2">
    <citation type="submission" date="2020-09" db="EMBL/GenBank/DDBJ databases">
        <authorList>
            <person name="Sun Q."/>
            <person name="Zhou Y."/>
        </authorList>
    </citation>
    <scope>NUCLEOTIDE SEQUENCE</scope>
    <source>
        <strain evidence="4">CGMCC 1.12195</strain>
    </source>
</reference>
<dbReference type="CDD" id="cd03809">
    <property type="entry name" value="GT4_MtfB-like"/>
    <property type="match status" value="1"/>
</dbReference>
<reference evidence="4" key="1">
    <citation type="journal article" date="2014" name="Int. J. Syst. Evol. Microbiol.">
        <title>Complete genome sequence of Corynebacterium casei LMG S-19264T (=DSM 44701T), isolated from a smear-ripened cheese.</title>
        <authorList>
            <consortium name="US DOE Joint Genome Institute (JGI-PGF)"/>
            <person name="Walter F."/>
            <person name="Albersmeier A."/>
            <person name="Kalinowski J."/>
            <person name="Ruckert C."/>
        </authorList>
    </citation>
    <scope>NUCLEOTIDE SEQUENCE</scope>
    <source>
        <strain evidence="4">CGMCC 1.12195</strain>
    </source>
</reference>
<gene>
    <name evidence="4" type="ORF">GCM10007415_37310</name>
</gene>
<organism evidence="4 5">
    <name type="scientific">Parapedobacter pyrenivorans</name>
    <dbReference type="NCBI Taxonomy" id="1305674"/>
    <lineage>
        <taxon>Bacteria</taxon>
        <taxon>Pseudomonadati</taxon>
        <taxon>Bacteroidota</taxon>
        <taxon>Sphingobacteriia</taxon>
        <taxon>Sphingobacteriales</taxon>
        <taxon>Sphingobacteriaceae</taxon>
        <taxon>Parapedobacter</taxon>
    </lineage>
</organism>
<dbReference type="Proteomes" id="UP000660862">
    <property type="component" value="Unassembled WGS sequence"/>
</dbReference>
<evidence type="ECO:0000259" key="2">
    <source>
        <dbReference type="Pfam" id="PF00534"/>
    </source>
</evidence>
<dbReference type="AlphaFoldDB" id="A0A917I002"/>
<dbReference type="SUPFAM" id="SSF53756">
    <property type="entry name" value="UDP-Glycosyltransferase/glycogen phosphorylase"/>
    <property type="match status" value="1"/>
</dbReference>
<feature type="domain" description="Glycosyl transferase family 1" evidence="2">
    <location>
        <begin position="191"/>
        <end position="354"/>
    </location>
</feature>
<keyword evidence="5" id="KW-1185">Reference proteome</keyword>
<protein>
    <submittedName>
        <fullName evidence="4">Glycosyl transferase family 1</fullName>
    </submittedName>
</protein>
<dbReference type="InterPro" id="IPR028098">
    <property type="entry name" value="Glyco_trans_4-like_N"/>
</dbReference>
<feature type="domain" description="Glycosyltransferase subfamily 4-like N-terminal" evidence="3">
    <location>
        <begin position="22"/>
        <end position="178"/>
    </location>
</feature>